<comment type="caution">
    <text evidence="1">The sequence shown here is derived from an EMBL/GenBank/DDBJ whole genome shotgun (WGS) entry which is preliminary data.</text>
</comment>
<evidence type="ECO:0000313" key="2">
    <source>
        <dbReference type="Proteomes" id="UP000608154"/>
    </source>
</evidence>
<proteinExistence type="predicted"/>
<keyword evidence="2" id="KW-1185">Reference proteome</keyword>
<evidence type="ECO:0000313" key="1">
    <source>
        <dbReference type="EMBL" id="GGB91961.1"/>
    </source>
</evidence>
<dbReference type="AlphaFoldDB" id="A0A916X4F6"/>
<dbReference type="Proteomes" id="UP000608154">
    <property type="component" value="Unassembled WGS sequence"/>
</dbReference>
<gene>
    <name evidence="1" type="ORF">GCM10011494_07910</name>
</gene>
<accession>A0A916X4F6</accession>
<reference evidence="1" key="2">
    <citation type="submission" date="2020-09" db="EMBL/GenBank/DDBJ databases">
        <authorList>
            <person name="Sun Q."/>
            <person name="Zhou Y."/>
        </authorList>
    </citation>
    <scope>NUCLEOTIDE SEQUENCE</scope>
    <source>
        <strain evidence="1">CGMCC 1.15095</strain>
    </source>
</reference>
<reference evidence="1" key="1">
    <citation type="journal article" date="2014" name="Int. J. Syst. Evol. Microbiol.">
        <title>Complete genome sequence of Corynebacterium casei LMG S-19264T (=DSM 44701T), isolated from a smear-ripened cheese.</title>
        <authorList>
            <consortium name="US DOE Joint Genome Institute (JGI-PGF)"/>
            <person name="Walter F."/>
            <person name="Albersmeier A."/>
            <person name="Kalinowski J."/>
            <person name="Ruckert C."/>
        </authorList>
    </citation>
    <scope>NUCLEOTIDE SEQUENCE</scope>
    <source>
        <strain evidence="1">CGMCC 1.15095</strain>
    </source>
</reference>
<sequence length="72" mass="7325">MSASPSIALVIFFSLSPGAKSQERAVTGSLVTGISFPFVIPDVLRDRWQSFGATSRATSLVNTGAGPGASPG</sequence>
<dbReference type="EMBL" id="BMHK01000004">
    <property type="protein sequence ID" value="GGB91961.1"/>
    <property type="molecule type" value="Genomic_DNA"/>
</dbReference>
<organism evidence="1 2">
    <name type="scientific">Novosphingobium endophyticum</name>
    <dbReference type="NCBI Taxonomy" id="1955250"/>
    <lineage>
        <taxon>Bacteria</taxon>
        <taxon>Pseudomonadati</taxon>
        <taxon>Pseudomonadota</taxon>
        <taxon>Alphaproteobacteria</taxon>
        <taxon>Sphingomonadales</taxon>
        <taxon>Sphingomonadaceae</taxon>
        <taxon>Novosphingobium</taxon>
    </lineage>
</organism>
<name>A0A916X4F6_9SPHN</name>
<protein>
    <submittedName>
        <fullName evidence="1">Uncharacterized protein</fullName>
    </submittedName>
</protein>